<dbReference type="SMART" id="SM01022">
    <property type="entry name" value="ASCH"/>
    <property type="match status" value="1"/>
</dbReference>
<evidence type="ECO:0000259" key="1">
    <source>
        <dbReference type="SMART" id="SM01022"/>
    </source>
</evidence>
<dbReference type="EMBL" id="FXYZ01000006">
    <property type="protein sequence ID" value="SMX82669.1"/>
    <property type="molecule type" value="Genomic_DNA"/>
</dbReference>
<accession>A0A2H1IG47</accession>
<reference evidence="2 5" key="1">
    <citation type="submission" date="2017-03" db="EMBL/GenBank/DDBJ databases">
        <authorList>
            <person name="Afonso C.L."/>
            <person name="Miller P.J."/>
            <person name="Scott M.A."/>
            <person name="Spackman E."/>
            <person name="Goraichik I."/>
            <person name="Dimitrov K.M."/>
            <person name="Suarez D.L."/>
            <person name="Swayne D.E."/>
        </authorList>
    </citation>
    <scope>NUCLEOTIDE SEQUENCE [LARGE SCALE GENOMIC DNA]</scope>
    <source>
        <strain evidence="3">6</strain>
        <strain evidence="5">6(3)</strain>
        <strain evidence="2">CNRZ 920</strain>
    </source>
</reference>
<feature type="domain" description="ASCH" evidence="1">
    <location>
        <begin position="28"/>
        <end position="150"/>
    </location>
</feature>
<evidence type="ECO:0000313" key="3">
    <source>
        <dbReference type="EMBL" id="SMX82669.1"/>
    </source>
</evidence>
<evidence type="ECO:0000313" key="5">
    <source>
        <dbReference type="Proteomes" id="UP000234327"/>
    </source>
</evidence>
<dbReference type="PANTHER" id="PTHR39203">
    <property type="entry name" value="CYTOPLASMIC PROTEIN-RELATED"/>
    <property type="match status" value="1"/>
</dbReference>
<sequence>MNSMLLEDFWSAARSAVPELPVHAPQPWAFGATPEHADDLLALVLDGTKTGTASALCDIEAEGEEVPRVGEVSIILDGRDSPRAVIETTAVVTVAFDEVTAEHAHAEGEGERTLAAWREIHERFWRDYSQSSEGFASDMLVVCERFRLVFPR</sequence>
<dbReference type="PIRSF" id="PIRSF021320">
    <property type="entry name" value="DUF984"/>
    <property type="match status" value="1"/>
</dbReference>
<reference evidence="4" key="2">
    <citation type="submission" date="2017-03" db="EMBL/GenBank/DDBJ databases">
        <authorList>
            <person name="Monnet C."/>
        </authorList>
    </citation>
    <scope>NUCLEOTIDE SEQUENCE [LARGE SCALE GENOMIC DNA]</scope>
    <source>
        <strain evidence="4">CNRZ 920</strain>
    </source>
</reference>
<dbReference type="PANTHER" id="PTHR39203:SF1">
    <property type="entry name" value="CYTOPLASMIC PROTEIN"/>
    <property type="match status" value="1"/>
</dbReference>
<dbReference type="SUPFAM" id="SSF88697">
    <property type="entry name" value="PUA domain-like"/>
    <property type="match status" value="1"/>
</dbReference>
<proteinExistence type="predicted"/>
<dbReference type="Gene3D" id="3.10.400.10">
    <property type="entry name" value="Sulfate adenylyltransferase"/>
    <property type="match status" value="1"/>
</dbReference>
<dbReference type="Proteomes" id="UP000234327">
    <property type="component" value="Unassembled WGS sequence"/>
</dbReference>
<dbReference type="AlphaFoldDB" id="A0A2H1IG47"/>
<gene>
    <name evidence="2" type="ORF">BAUR920_00997</name>
    <name evidence="3" type="ORF">BAURA63_01926</name>
</gene>
<dbReference type="CDD" id="cd06553">
    <property type="entry name" value="ASCH_Ef3133_like"/>
    <property type="match status" value="1"/>
</dbReference>
<dbReference type="InterPro" id="IPR007374">
    <property type="entry name" value="ASCH_domain"/>
</dbReference>
<dbReference type="Pfam" id="PF04266">
    <property type="entry name" value="ASCH"/>
    <property type="match status" value="1"/>
</dbReference>
<dbReference type="InterPro" id="IPR009326">
    <property type="entry name" value="DUF984"/>
</dbReference>
<evidence type="ECO:0000313" key="2">
    <source>
        <dbReference type="EMBL" id="SMX74110.1"/>
    </source>
</evidence>
<dbReference type="Proteomes" id="UP000234289">
    <property type="component" value="Unassembled WGS sequence"/>
</dbReference>
<evidence type="ECO:0000313" key="4">
    <source>
        <dbReference type="Proteomes" id="UP000234289"/>
    </source>
</evidence>
<organism evidence="2 4">
    <name type="scientific">Brevibacterium aurantiacum</name>
    <dbReference type="NCBI Taxonomy" id="273384"/>
    <lineage>
        <taxon>Bacteria</taxon>
        <taxon>Bacillati</taxon>
        <taxon>Actinomycetota</taxon>
        <taxon>Actinomycetes</taxon>
        <taxon>Micrococcales</taxon>
        <taxon>Brevibacteriaceae</taxon>
        <taxon>Brevibacterium</taxon>
    </lineage>
</organism>
<name>A0A2H1IG47_BREAU</name>
<protein>
    <submittedName>
        <fullName evidence="2">Uncharacterized protein YhfF</fullName>
    </submittedName>
</protein>
<dbReference type="EMBL" id="FXZG01000004">
    <property type="protein sequence ID" value="SMX74110.1"/>
    <property type="molecule type" value="Genomic_DNA"/>
</dbReference>
<dbReference type="InterPro" id="IPR015947">
    <property type="entry name" value="PUA-like_sf"/>
</dbReference>